<gene>
    <name evidence="10" type="ORF">B7P43_G07185</name>
</gene>
<sequence length="437" mass="48073">MACSRYYPVICLERLRNTTRNRTGQASAVFRPIAEVCRLYANLCVSVALLSVVFAAIYTGINNKIISLLRMGHRMTTAMHQPVSAERVRELSAGKGQGSIVMVGFDPEAKKKLSKGEHGMAGAISGGLTRFLCQPFDVIKIRFQLQVEPLSHACREAKYWSVSQAAHRIVKEEGFSALWKGHVPAQVLSIVYGVVQFASFEVLTQQTWYLLPHFRGDVYRPAVHFVCGGIAGTLATVFSFPSDVVRTRLVAQGDQKVYRSIPKALTTIYTAEGPRAFFKGLSPTLIQIAPHTGAQFACYSILTTVWKDLVQPKGETEEYVYVSGTGSLVCGSLAGIGAKIFVYPLDVARKRLQIQGFQHGRVGFGKLLKNILKYLEISVCGIGDSDLLQLQHGQLNSVLGNVRIENSDARSASRVRCMDDERLNVKCVGYSEGFIAI</sequence>
<feature type="transmembrane region" description="Helical" evidence="9">
    <location>
        <begin position="39"/>
        <end position="61"/>
    </location>
</feature>
<dbReference type="Pfam" id="PF00153">
    <property type="entry name" value="Mito_carr"/>
    <property type="match status" value="3"/>
</dbReference>
<proteinExistence type="inferred from homology"/>
<dbReference type="PRINTS" id="PR00926">
    <property type="entry name" value="MITOCARRIER"/>
</dbReference>
<name>A0A2J7PJN7_9NEOP</name>
<evidence type="ECO:0000313" key="11">
    <source>
        <dbReference type="Proteomes" id="UP000235965"/>
    </source>
</evidence>
<evidence type="ECO:0000256" key="5">
    <source>
        <dbReference type="ARBA" id="ARBA00022737"/>
    </source>
</evidence>
<accession>A0A2J7PJN7</accession>
<evidence type="ECO:0000256" key="7">
    <source>
        <dbReference type="PROSITE-ProRule" id="PRU00282"/>
    </source>
</evidence>
<keyword evidence="5" id="KW-0677">Repeat</keyword>
<dbReference type="InterPro" id="IPR018108">
    <property type="entry name" value="MCP_transmembrane"/>
</dbReference>
<dbReference type="Gene3D" id="1.50.40.10">
    <property type="entry name" value="Mitochondrial carrier domain"/>
    <property type="match status" value="1"/>
</dbReference>
<dbReference type="OrthoDB" id="18574at2759"/>
<keyword evidence="3 8" id="KW-0813">Transport</keyword>
<keyword evidence="6 7" id="KW-0472">Membrane</keyword>
<evidence type="ECO:0000256" key="2">
    <source>
        <dbReference type="ARBA" id="ARBA00006375"/>
    </source>
</evidence>
<dbReference type="PROSITE" id="PS50920">
    <property type="entry name" value="SOLCAR"/>
    <property type="match status" value="2"/>
</dbReference>
<evidence type="ECO:0000256" key="6">
    <source>
        <dbReference type="ARBA" id="ARBA00023136"/>
    </source>
</evidence>
<dbReference type="GO" id="GO:0016020">
    <property type="term" value="C:membrane"/>
    <property type="evidence" value="ECO:0007669"/>
    <property type="project" value="UniProtKB-SubCell"/>
</dbReference>
<dbReference type="STRING" id="105785.A0A2J7PJN7"/>
<evidence type="ECO:0008006" key="12">
    <source>
        <dbReference type="Google" id="ProtNLM"/>
    </source>
</evidence>
<dbReference type="Proteomes" id="UP000235965">
    <property type="component" value="Unassembled WGS sequence"/>
</dbReference>
<evidence type="ECO:0000256" key="4">
    <source>
        <dbReference type="ARBA" id="ARBA00022692"/>
    </source>
</evidence>
<dbReference type="SUPFAM" id="SSF103506">
    <property type="entry name" value="Mitochondrial carrier"/>
    <property type="match status" value="1"/>
</dbReference>
<keyword evidence="9" id="KW-1133">Transmembrane helix</keyword>
<dbReference type="InterPro" id="IPR023395">
    <property type="entry name" value="MCP_dom_sf"/>
</dbReference>
<keyword evidence="4 7" id="KW-0812">Transmembrane</keyword>
<evidence type="ECO:0000313" key="10">
    <source>
        <dbReference type="EMBL" id="PNF16543.1"/>
    </source>
</evidence>
<evidence type="ECO:0000256" key="1">
    <source>
        <dbReference type="ARBA" id="ARBA00004141"/>
    </source>
</evidence>
<dbReference type="PANTHER" id="PTHR24089">
    <property type="entry name" value="SOLUTE CARRIER FAMILY 25"/>
    <property type="match status" value="1"/>
</dbReference>
<keyword evidence="11" id="KW-1185">Reference proteome</keyword>
<feature type="repeat" description="Solcar" evidence="7">
    <location>
        <begin position="219"/>
        <end position="305"/>
    </location>
</feature>
<comment type="similarity">
    <text evidence="2 8">Belongs to the mitochondrial carrier (TC 2.A.29) family.</text>
</comment>
<reference evidence="10 11" key="1">
    <citation type="submission" date="2017-12" db="EMBL/GenBank/DDBJ databases">
        <title>Hemimetabolous genomes reveal molecular basis of termite eusociality.</title>
        <authorList>
            <person name="Harrison M.C."/>
            <person name="Jongepier E."/>
            <person name="Robertson H.M."/>
            <person name="Arning N."/>
            <person name="Bitard-Feildel T."/>
            <person name="Chao H."/>
            <person name="Childers C.P."/>
            <person name="Dinh H."/>
            <person name="Doddapaneni H."/>
            <person name="Dugan S."/>
            <person name="Gowin J."/>
            <person name="Greiner C."/>
            <person name="Han Y."/>
            <person name="Hu H."/>
            <person name="Hughes D.S.T."/>
            <person name="Huylmans A.-K."/>
            <person name="Kemena C."/>
            <person name="Kremer L.P.M."/>
            <person name="Lee S.L."/>
            <person name="Lopez-Ezquerra A."/>
            <person name="Mallet L."/>
            <person name="Monroy-Kuhn J.M."/>
            <person name="Moser A."/>
            <person name="Murali S.C."/>
            <person name="Muzny D.M."/>
            <person name="Otani S."/>
            <person name="Piulachs M.-D."/>
            <person name="Poelchau M."/>
            <person name="Qu J."/>
            <person name="Schaub F."/>
            <person name="Wada-Katsumata A."/>
            <person name="Worley K.C."/>
            <person name="Xie Q."/>
            <person name="Ylla G."/>
            <person name="Poulsen M."/>
            <person name="Gibbs R.A."/>
            <person name="Schal C."/>
            <person name="Richards S."/>
            <person name="Belles X."/>
            <person name="Korb J."/>
            <person name="Bornberg-Bauer E."/>
        </authorList>
    </citation>
    <scope>NUCLEOTIDE SEQUENCE [LARGE SCALE GENOMIC DNA]</scope>
    <source>
        <tissue evidence="10">Whole body</tissue>
    </source>
</reference>
<dbReference type="InParanoid" id="A0A2J7PJN7"/>
<evidence type="ECO:0000256" key="9">
    <source>
        <dbReference type="SAM" id="Phobius"/>
    </source>
</evidence>
<dbReference type="AlphaFoldDB" id="A0A2J7PJN7"/>
<protein>
    <recommendedName>
        <fullName evidence="12">Mitochondrial thiamine pyrophosphate carrier</fullName>
    </recommendedName>
</protein>
<evidence type="ECO:0000256" key="3">
    <source>
        <dbReference type="ARBA" id="ARBA00022448"/>
    </source>
</evidence>
<organism evidence="10 11">
    <name type="scientific">Cryptotermes secundus</name>
    <dbReference type="NCBI Taxonomy" id="105785"/>
    <lineage>
        <taxon>Eukaryota</taxon>
        <taxon>Metazoa</taxon>
        <taxon>Ecdysozoa</taxon>
        <taxon>Arthropoda</taxon>
        <taxon>Hexapoda</taxon>
        <taxon>Insecta</taxon>
        <taxon>Pterygota</taxon>
        <taxon>Neoptera</taxon>
        <taxon>Polyneoptera</taxon>
        <taxon>Dictyoptera</taxon>
        <taxon>Blattodea</taxon>
        <taxon>Blattoidea</taxon>
        <taxon>Termitoidae</taxon>
        <taxon>Kalotermitidae</taxon>
        <taxon>Cryptotermitinae</taxon>
        <taxon>Cryptotermes</taxon>
    </lineage>
</organism>
<dbReference type="FunCoup" id="A0A2J7PJN7">
    <property type="interactions" value="402"/>
</dbReference>
<feature type="repeat" description="Solcar" evidence="7">
    <location>
        <begin position="113"/>
        <end position="206"/>
    </location>
</feature>
<dbReference type="EMBL" id="NEVH01024946">
    <property type="protein sequence ID" value="PNF16543.1"/>
    <property type="molecule type" value="Genomic_DNA"/>
</dbReference>
<dbReference type="GO" id="GO:0055085">
    <property type="term" value="P:transmembrane transport"/>
    <property type="evidence" value="ECO:0007669"/>
    <property type="project" value="InterPro"/>
</dbReference>
<dbReference type="InterPro" id="IPR002067">
    <property type="entry name" value="MCP"/>
</dbReference>
<evidence type="ECO:0000256" key="8">
    <source>
        <dbReference type="RuleBase" id="RU000488"/>
    </source>
</evidence>
<comment type="caution">
    <text evidence="10">The sequence shown here is derived from an EMBL/GenBank/DDBJ whole genome shotgun (WGS) entry which is preliminary data.</text>
</comment>
<comment type="subcellular location">
    <subcellularLocation>
        <location evidence="1">Membrane</location>
        <topology evidence="1">Multi-pass membrane protein</topology>
    </subcellularLocation>
</comment>